<dbReference type="CDD" id="cd05233">
    <property type="entry name" value="SDR_c"/>
    <property type="match status" value="1"/>
</dbReference>
<comment type="similarity">
    <text evidence="1">Belongs to the short-chain dehydrogenases/reductases (SDR) family.</text>
</comment>
<proteinExistence type="inferred from homology"/>
<protein>
    <submittedName>
        <fullName evidence="5">SDR family oxidoreductase</fullName>
    </submittedName>
</protein>
<evidence type="ECO:0000313" key="5">
    <source>
        <dbReference type="EMBL" id="MBW3096440.1"/>
    </source>
</evidence>
<reference evidence="5" key="1">
    <citation type="submission" date="2021-07" db="EMBL/GenBank/DDBJ databases">
        <title>Pseudohoeflea marina sp. nov. a polyhydroxyalcanoate-producing bacterium.</title>
        <authorList>
            <person name="Zheng W."/>
            <person name="Yu S."/>
            <person name="Huang Y."/>
        </authorList>
    </citation>
    <scope>NUCLEOTIDE SEQUENCE</scope>
    <source>
        <strain evidence="5">DP4N28-3</strain>
    </source>
</reference>
<accession>A0ABS6WKY1</accession>
<dbReference type="EMBL" id="JAHWQX010000001">
    <property type="protein sequence ID" value="MBW3096440.1"/>
    <property type="molecule type" value="Genomic_DNA"/>
</dbReference>
<evidence type="ECO:0000256" key="1">
    <source>
        <dbReference type="ARBA" id="ARBA00006484"/>
    </source>
</evidence>
<dbReference type="PANTHER" id="PTHR24321">
    <property type="entry name" value="DEHYDROGENASES, SHORT CHAIN"/>
    <property type="match status" value="1"/>
</dbReference>
<dbReference type="Proteomes" id="UP001430804">
    <property type="component" value="Unassembled WGS sequence"/>
</dbReference>
<keyword evidence="2" id="KW-0560">Oxidoreductase</keyword>
<dbReference type="SMART" id="SM00822">
    <property type="entry name" value="PKS_KR"/>
    <property type="match status" value="1"/>
</dbReference>
<keyword evidence="3" id="KW-0520">NAD</keyword>
<dbReference type="InterPro" id="IPR002347">
    <property type="entry name" value="SDR_fam"/>
</dbReference>
<name>A0ABS6WKY1_9HYPH</name>
<feature type="domain" description="Ketoreductase" evidence="4">
    <location>
        <begin position="7"/>
        <end position="183"/>
    </location>
</feature>
<comment type="caution">
    <text evidence="5">The sequence shown here is derived from an EMBL/GenBank/DDBJ whole genome shotgun (WGS) entry which is preliminary data.</text>
</comment>
<organism evidence="5 6">
    <name type="scientific">Pseudohoeflea coraliihabitans</name>
    <dbReference type="NCBI Taxonomy" id="2860393"/>
    <lineage>
        <taxon>Bacteria</taxon>
        <taxon>Pseudomonadati</taxon>
        <taxon>Pseudomonadota</taxon>
        <taxon>Alphaproteobacteria</taxon>
        <taxon>Hyphomicrobiales</taxon>
        <taxon>Rhizobiaceae</taxon>
        <taxon>Pseudohoeflea</taxon>
    </lineage>
</organism>
<dbReference type="InterPro" id="IPR057326">
    <property type="entry name" value="KR_dom"/>
</dbReference>
<sequence length="267" mass="26988">MAGAAERVAVLTGAGGGIGQGLAHRFAEAGYRLVLIDRTAPEIADLPCAADDVIALAADVCDPGSLAATATESLARFGGVHVVIANAGIGPSGGLADTDLSAWQAAIAVNLTGTFNTLQAFLPALRQAAGHRAVVMMASVLATRGAGNMAAYSASKAGVLGLLQASAQELAPEGITVNGLAPGPIRTPMLEEIAGDTLNELAQTVPVRRLGTPRDVAEAALFFAGEGSSFITGQHLVIDGGLNGRAYWRDAPRSQAGNDRLTRGGRA</sequence>
<evidence type="ECO:0000256" key="2">
    <source>
        <dbReference type="ARBA" id="ARBA00023002"/>
    </source>
</evidence>
<evidence type="ECO:0000256" key="3">
    <source>
        <dbReference type="ARBA" id="ARBA00023027"/>
    </source>
</evidence>
<gene>
    <name evidence="5" type="ORF">KY465_04000</name>
</gene>
<evidence type="ECO:0000313" key="6">
    <source>
        <dbReference type="Proteomes" id="UP001430804"/>
    </source>
</evidence>
<evidence type="ECO:0000259" key="4">
    <source>
        <dbReference type="SMART" id="SM00822"/>
    </source>
</evidence>
<dbReference type="Pfam" id="PF13561">
    <property type="entry name" value="adh_short_C2"/>
    <property type="match status" value="1"/>
</dbReference>
<dbReference type="PANTHER" id="PTHR24321:SF8">
    <property type="entry name" value="ESTRADIOL 17-BETA-DEHYDROGENASE 8-RELATED"/>
    <property type="match status" value="1"/>
</dbReference>
<keyword evidence="6" id="KW-1185">Reference proteome</keyword>
<dbReference type="RefSeq" id="WP_219200122.1">
    <property type="nucleotide sequence ID" value="NZ_JAHWQX010000001.1"/>
</dbReference>